<evidence type="ECO:0000256" key="8">
    <source>
        <dbReference type="SAM" id="MobiDB-lite"/>
    </source>
</evidence>
<evidence type="ECO:0000256" key="9">
    <source>
        <dbReference type="SAM" id="Phobius"/>
    </source>
</evidence>
<comment type="similarity">
    <text evidence="2">Belongs to the GSP F family.</text>
</comment>
<proteinExistence type="inferred from homology"/>
<keyword evidence="12" id="KW-1185">Reference proteome</keyword>
<feature type="transmembrane region" description="Helical" evidence="9">
    <location>
        <begin position="236"/>
        <end position="254"/>
    </location>
</feature>
<keyword evidence="4" id="KW-0997">Cell inner membrane</keyword>
<evidence type="ECO:0000256" key="4">
    <source>
        <dbReference type="ARBA" id="ARBA00022519"/>
    </source>
</evidence>
<evidence type="ECO:0000256" key="7">
    <source>
        <dbReference type="ARBA" id="ARBA00023136"/>
    </source>
</evidence>
<dbReference type="GO" id="GO:0015628">
    <property type="term" value="P:protein secretion by the type II secretion system"/>
    <property type="evidence" value="ECO:0007669"/>
    <property type="project" value="TreeGrafter"/>
</dbReference>
<reference evidence="11 12" key="1">
    <citation type="submission" date="2019-02" db="EMBL/GenBank/DDBJ databases">
        <title>Deep-cultivation of Planctomycetes and their phenomic and genomic characterization uncovers novel biology.</title>
        <authorList>
            <person name="Wiegand S."/>
            <person name="Jogler M."/>
            <person name="Boedeker C."/>
            <person name="Pinto D."/>
            <person name="Vollmers J."/>
            <person name="Rivas-Marin E."/>
            <person name="Kohn T."/>
            <person name="Peeters S.H."/>
            <person name="Heuer A."/>
            <person name="Rast P."/>
            <person name="Oberbeckmann S."/>
            <person name="Bunk B."/>
            <person name="Jeske O."/>
            <person name="Meyerdierks A."/>
            <person name="Storesund J.E."/>
            <person name="Kallscheuer N."/>
            <person name="Luecker S."/>
            <person name="Lage O.M."/>
            <person name="Pohl T."/>
            <person name="Merkel B.J."/>
            <person name="Hornburger P."/>
            <person name="Mueller R.-W."/>
            <person name="Bruemmer F."/>
            <person name="Labrenz M."/>
            <person name="Spormann A.M."/>
            <person name="Op den Camp H."/>
            <person name="Overmann J."/>
            <person name="Amann R."/>
            <person name="Jetten M.S.M."/>
            <person name="Mascher T."/>
            <person name="Medema M.H."/>
            <person name="Devos D.P."/>
            <person name="Kaster A.-K."/>
            <person name="Ovreas L."/>
            <person name="Rohde M."/>
            <person name="Galperin M.Y."/>
            <person name="Jogler C."/>
        </authorList>
    </citation>
    <scope>NUCLEOTIDE SEQUENCE [LARGE SCALE GENOMIC DNA]</scope>
    <source>
        <strain evidence="11 12">Pla110</strain>
    </source>
</reference>
<dbReference type="PANTHER" id="PTHR30012">
    <property type="entry name" value="GENERAL SECRETION PATHWAY PROTEIN"/>
    <property type="match status" value="1"/>
</dbReference>
<evidence type="ECO:0000256" key="1">
    <source>
        <dbReference type="ARBA" id="ARBA00004429"/>
    </source>
</evidence>
<evidence type="ECO:0000259" key="10">
    <source>
        <dbReference type="Pfam" id="PF00482"/>
    </source>
</evidence>
<feature type="transmembrane region" description="Helical" evidence="9">
    <location>
        <begin position="183"/>
        <end position="204"/>
    </location>
</feature>
<dbReference type="Pfam" id="PF00482">
    <property type="entry name" value="T2SSF"/>
    <property type="match status" value="2"/>
</dbReference>
<protein>
    <submittedName>
        <fullName evidence="11">Type II secretion system protein F</fullName>
    </submittedName>
</protein>
<comment type="subcellular location">
    <subcellularLocation>
        <location evidence="1">Cell inner membrane</location>
        <topology evidence="1">Multi-pass membrane protein</topology>
    </subcellularLocation>
</comment>
<dbReference type="PRINTS" id="PR00812">
    <property type="entry name" value="BCTERIALGSPF"/>
</dbReference>
<dbReference type="AlphaFoldDB" id="A0A518CRQ2"/>
<sequence length="416" mass="45735">MPYAYKAKSKSGEISTGVLDGHTEQEARESLRRQQLFPLSVTETKSNQTSSKKSKKSGRLTLNKRSKPSRRRKIPRTEILFFTTQLAIMCRSGIDLAASIHNIAQQTTHEAFRETLLEIHSEVSDGKSVSAALENQPHAFDATYIASVAAGEAAGRVPHVLNRMAELIRNEVRLISTLKQVMAYPLVLVGVCGLVLLALIFFVLPQFAQVFQDLGTVAPPFTQLLLDISSLIRENLLILSLGTIACSASLFCWSRTESAHRRRDSFLLYFPLIRAASQAVMIGRVFQLLGTLLQSGIPLLESLQLCQRSLKNMHYQSLFQRLEDEVISGRSIGSIFMKADFIPRGAAQMVLTAEQTGNLGTVLTEVGSFFEDEGERQVKGLTKVLEPAIIVVTGAVVAGIVLAIMLPLLDVSTQSH</sequence>
<keyword evidence="7 9" id="KW-0472">Membrane</keyword>
<dbReference type="FunFam" id="1.20.81.30:FF:000001">
    <property type="entry name" value="Type II secretion system protein F"/>
    <property type="match status" value="1"/>
</dbReference>
<dbReference type="InterPro" id="IPR003004">
    <property type="entry name" value="GspF/PilC"/>
</dbReference>
<dbReference type="EMBL" id="CP036281">
    <property type="protein sequence ID" value="QDU81890.1"/>
    <property type="molecule type" value="Genomic_DNA"/>
</dbReference>
<dbReference type="OrthoDB" id="249715at2"/>
<dbReference type="PANTHER" id="PTHR30012:SF7">
    <property type="entry name" value="PROTEIN TRANSPORT PROTEIN HOFC HOMOLOG"/>
    <property type="match status" value="1"/>
</dbReference>
<keyword evidence="3" id="KW-1003">Cell membrane</keyword>
<feature type="compositionally biased region" description="Basic residues" evidence="8">
    <location>
        <begin position="52"/>
        <end position="71"/>
    </location>
</feature>
<evidence type="ECO:0000256" key="5">
    <source>
        <dbReference type="ARBA" id="ARBA00022692"/>
    </source>
</evidence>
<evidence type="ECO:0000256" key="2">
    <source>
        <dbReference type="ARBA" id="ARBA00005745"/>
    </source>
</evidence>
<feature type="transmembrane region" description="Helical" evidence="9">
    <location>
        <begin position="388"/>
        <end position="409"/>
    </location>
</feature>
<dbReference type="InterPro" id="IPR018076">
    <property type="entry name" value="T2SS_GspF_dom"/>
</dbReference>
<feature type="compositionally biased region" description="Basic and acidic residues" evidence="8">
    <location>
        <begin position="21"/>
        <end position="32"/>
    </location>
</feature>
<name>A0A518CRQ2_9PLAN</name>
<evidence type="ECO:0000256" key="6">
    <source>
        <dbReference type="ARBA" id="ARBA00022989"/>
    </source>
</evidence>
<feature type="region of interest" description="Disordered" evidence="8">
    <location>
        <begin position="1"/>
        <end position="71"/>
    </location>
</feature>
<feature type="domain" description="Type II secretion system protein GspF" evidence="10">
    <location>
        <begin position="287"/>
        <end position="407"/>
    </location>
</feature>
<dbReference type="KEGG" id="plon:Pla110_36410"/>
<dbReference type="GO" id="GO:0005886">
    <property type="term" value="C:plasma membrane"/>
    <property type="evidence" value="ECO:0007669"/>
    <property type="project" value="UniProtKB-SubCell"/>
</dbReference>
<evidence type="ECO:0000256" key="3">
    <source>
        <dbReference type="ARBA" id="ARBA00022475"/>
    </source>
</evidence>
<dbReference type="RefSeq" id="WP_144997620.1">
    <property type="nucleotide sequence ID" value="NZ_CP036281.1"/>
</dbReference>
<gene>
    <name evidence="11" type="primary">epsF_3</name>
    <name evidence="11" type="ORF">Pla110_36410</name>
</gene>
<evidence type="ECO:0000313" key="12">
    <source>
        <dbReference type="Proteomes" id="UP000317178"/>
    </source>
</evidence>
<dbReference type="Gene3D" id="1.20.81.30">
    <property type="entry name" value="Type II secretion system (T2SS), domain F"/>
    <property type="match status" value="2"/>
</dbReference>
<dbReference type="Proteomes" id="UP000317178">
    <property type="component" value="Chromosome"/>
</dbReference>
<evidence type="ECO:0000313" key="11">
    <source>
        <dbReference type="EMBL" id="QDU81890.1"/>
    </source>
</evidence>
<keyword evidence="6 9" id="KW-1133">Transmembrane helix</keyword>
<feature type="domain" description="Type II secretion system protein GspF" evidence="10">
    <location>
        <begin position="82"/>
        <end position="205"/>
    </location>
</feature>
<keyword evidence="5 9" id="KW-0812">Transmembrane</keyword>
<dbReference type="InterPro" id="IPR042094">
    <property type="entry name" value="T2SS_GspF_sf"/>
</dbReference>
<accession>A0A518CRQ2</accession>
<organism evidence="11 12">
    <name type="scientific">Polystyrenella longa</name>
    <dbReference type="NCBI Taxonomy" id="2528007"/>
    <lineage>
        <taxon>Bacteria</taxon>
        <taxon>Pseudomonadati</taxon>
        <taxon>Planctomycetota</taxon>
        <taxon>Planctomycetia</taxon>
        <taxon>Planctomycetales</taxon>
        <taxon>Planctomycetaceae</taxon>
        <taxon>Polystyrenella</taxon>
    </lineage>
</organism>